<keyword evidence="1" id="KW-0472">Membrane</keyword>
<sequence>MDNFYNKSEEERLLYRKAKKKVKELRGFYYHLTCYLVIMPLIIFINLTFSPQFLWFFFSLIVWGLGLGFHAMEVFGYNPFLGRGWEERKMRELMEKERQERTRYE</sequence>
<protein>
    <submittedName>
        <fullName evidence="3">Histidine kinase</fullName>
    </submittedName>
</protein>
<accession>A0A0A2LRV0</accession>
<proteinExistence type="predicted"/>
<dbReference type="STRING" id="1406840.Q763_06965"/>
<keyword evidence="3" id="KW-0418">Kinase</keyword>
<dbReference type="AlphaFoldDB" id="A0A0A2LRV0"/>
<name>A0A0A2LRV0_9FLAO</name>
<evidence type="ECO:0000256" key="1">
    <source>
        <dbReference type="SAM" id="Phobius"/>
    </source>
</evidence>
<feature type="domain" description="2TM" evidence="2">
    <location>
        <begin position="16"/>
        <end position="95"/>
    </location>
</feature>
<keyword evidence="1" id="KW-0812">Transmembrane</keyword>
<dbReference type="eggNOG" id="COG2972">
    <property type="taxonomic scope" value="Bacteria"/>
</dbReference>
<evidence type="ECO:0000259" key="2">
    <source>
        <dbReference type="Pfam" id="PF13239"/>
    </source>
</evidence>
<evidence type="ECO:0000313" key="4">
    <source>
        <dbReference type="Proteomes" id="UP000030129"/>
    </source>
</evidence>
<dbReference type="Proteomes" id="UP000030129">
    <property type="component" value="Unassembled WGS sequence"/>
</dbReference>
<dbReference type="GO" id="GO:0016301">
    <property type="term" value="F:kinase activity"/>
    <property type="evidence" value="ECO:0007669"/>
    <property type="project" value="UniProtKB-KW"/>
</dbReference>
<keyword evidence="3" id="KW-0808">Transferase</keyword>
<dbReference type="RefSeq" id="WP_035132515.1">
    <property type="nucleotide sequence ID" value="NZ_JRLV01000006.1"/>
</dbReference>
<feature type="transmembrane region" description="Helical" evidence="1">
    <location>
        <begin position="27"/>
        <end position="47"/>
    </location>
</feature>
<dbReference type="Pfam" id="PF13239">
    <property type="entry name" value="2TM"/>
    <property type="match status" value="1"/>
</dbReference>
<organism evidence="3 4">
    <name type="scientific">Flavobacterium beibuense F44-8</name>
    <dbReference type="NCBI Taxonomy" id="1406840"/>
    <lineage>
        <taxon>Bacteria</taxon>
        <taxon>Pseudomonadati</taxon>
        <taxon>Bacteroidota</taxon>
        <taxon>Flavobacteriia</taxon>
        <taxon>Flavobacteriales</taxon>
        <taxon>Flavobacteriaceae</taxon>
        <taxon>Flavobacterium</taxon>
    </lineage>
</organism>
<comment type="caution">
    <text evidence="3">The sequence shown here is derived from an EMBL/GenBank/DDBJ whole genome shotgun (WGS) entry which is preliminary data.</text>
</comment>
<dbReference type="EMBL" id="JRLV01000006">
    <property type="protein sequence ID" value="KGO81998.1"/>
    <property type="molecule type" value="Genomic_DNA"/>
</dbReference>
<keyword evidence="1" id="KW-1133">Transmembrane helix</keyword>
<reference evidence="3 4" key="1">
    <citation type="submission" date="2013-09" db="EMBL/GenBank/DDBJ databases">
        <authorList>
            <person name="Zeng Z."/>
            <person name="Chen C."/>
        </authorList>
    </citation>
    <scope>NUCLEOTIDE SEQUENCE [LARGE SCALE GENOMIC DNA]</scope>
    <source>
        <strain evidence="3 4">F44-8</strain>
    </source>
</reference>
<keyword evidence="4" id="KW-1185">Reference proteome</keyword>
<evidence type="ECO:0000313" key="3">
    <source>
        <dbReference type="EMBL" id="KGO81998.1"/>
    </source>
</evidence>
<gene>
    <name evidence="3" type="ORF">Q763_06965</name>
</gene>
<dbReference type="InterPro" id="IPR025698">
    <property type="entry name" value="2TM_dom"/>
</dbReference>
<feature type="transmembrane region" description="Helical" evidence="1">
    <location>
        <begin position="53"/>
        <end position="81"/>
    </location>
</feature>